<feature type="binding site" evidence="3">
    <location>
        <position position="504"/>
    </location>
    <ligand>
        <name>Ca(2+)</name>
        <dbReference type="ChEBI" id="CHEBI:29108"/>
    </ligand>
</feature>
<dbReference type="FunFam" id="3.90.260.10:FF:000002">
    <property type="entry name" value="Erythrocyte membrane protein band 4.2"/>
    <property type="match status" value="1"/>
</dbReference>
<dbReference type="InterPro" id="IPR001102">
    <property type="entry name" value="Transglutaminase_N"/>
</dbReference>
<dbReference type="PANTHER" id="PTHR11590:SF40">
    <property type="entry name" value="HEMOCYTE PROTEIN-GLUTAMINE GAMMA-GLUTAMYLTRANSFERASE-LIKE PROTEIN"/>
    <property type="match status" value="1"/>
</dbReference>
<keyword evidence="3" id="KW-0106">Calcium</keyword>
<sequence length="744" mass="83503">MGFRTFDDVLESLRVAKVHDYGYVQPDDPSMDDDEDEDDQSWKQESARDNKKVLGVKNVDFLVPENVTQHHTDEFDITELSKPKLVVRRGQPFNIRITFNREYDPQKDDLRLVFEIGQNPLSGKGTHVEFALSDKDVRGEWGAWITDPSSNKTSINIAVLTPPTCIVGVWKFKVAVVKKKKKKTSVFRYMHRDPIYILFNPWCRDDAVFLDRDAERDAYVIEDKGKIYIGNQRQLSARPWVFGQFSGNVLDCCMYLLDKSKINPALCGNPTHVCRKLSAIVNSNDDGGVLTGNWSGNYSGGKSPLSWSGSAMILEQYYEQKYPVKFGQCWVFSGVLTTVLRALGIPARSVTNFESAHDTDSSVTIDKYYDFKGYPEEGLGDSIWNFHVWNEAWMARPDLPVGYGGWQAVDATPQEQSNGVMCCGPCPVQAIKEGEINLPFDAPFIFAEVNADKIYWRASEDGTYGQVGKIETNCVGKFISTMSVGGGREDVTNHYKHPEGSNEERTALMRAHKAGASSPKHDVYKTGPEDVKFELDFDAENTYVGSDFVVKVRCSNTGKEQRHVDGVLYASTMYYTGIVAENVGKASLKVSLHPGETKQVDINVDPKVYIDKLKDGCMLGVSSMVRVSETNQVFTQKDSMRLRKPHLVIKALNESKVGEELELHVSFTNPMPTTLTDCVLGVEATGIMRGEQFPQWDVRPNGTFTTTFKVKPRKQGKRQIVFIFSSTQLGDVNGTHDVIIRPSY</sequence>
<feature type="compositionally biased region" description="Acidic residues" evidence="4">
    <location>
        <begin position="29"/>
        <end position="39"/>
    </location>
</feature>
<dbReference type="GO" id="GO:0003810">
    <property type="term" value="F:protein-glutamine gamma-glutamyltransferase activity"/>
    <property type="evidence" value="ECO:0007669"/>
    <property type="project" value="InterPro"/>
</dbReference>
<dbReference type="PROSITE" id="PS00547">
    <property type="entry name" value="TRANSGLUTAMINASES"/>
    <property type="match status" value="1"/>
</dbReference>
<comment type="caution">
    <text evidence="6">The sequence shown here is derived from an EMBL/GenBank/DDBJ whole genome shotgun (WGS) entry which is preliminary data.</text>
</comment>
<feature type="binding site" evidence="3">
    <location>
        <position position="499"/>
    </location>
    <ligand>
        <name>Ca(2+)</name>
        <dbReference type="ChEBI" id="CHEBI:29108"/>
    </ligand>
</feature>
<dbReference type="InterPro" id="IPR002931">
    <property type="entry name" value="Transglutaminase-like"/>
</dbReference>
<dbReference type="InterPro" id="IPR036238">
    <property type="entry name" value="Transglutaminase_C_sf"/>
</dbReference>
<dbReference type="AlphaFoldDB" id="A0AAN9GQP0"/>
<dbReference type="SUPFAM" id="SSF49309">
    <property type="entry name" value="Transglutaminase, two C-terminal domains"/>
    <property type="match status" value="2"/>
</dbReference>
<dbReference type="EMBL" id="JBAMIC010000001">
    <property type="protein sequence ID" value="KAK7115370.1"/>
    <property type="molecule type" value="Genomic_DNA"/>
</dbReference>
<dbReference type="InterPro" id="IPR050779">
    <property type="entry name" value="Transglutaminase"/>
</dbReference>
<evidence type="ECO:0000313" key="6">
    <source>
        <dbReference type="EMBL" id="KAK7115370.1"/>
    </source>
</evidence>
<keyword evidence="7" id="KW-1185">Reference proteome</keyword>
<dbReference type="InterPro" id="IPR036985">
    <property type="entry name" value="Transglutaminase-like_sf"/>
</dbReference>
<dbReference type="SUPFAM" id="SSF54001">
    <property type="entry name" value="Cysteine proteinases"/>
    <property type="match status" value="1"/>
</dbReference>
<name>A0AAN9GQP0_9CAEN</name>
<dbReference type="Pfam" id="PF01841">
    <property type="entry name" value="Transglut_core"/>
    <property type="match status" value="1"/>
</dbReference>
<gene>
    <name evidence="6" type="ORF">V1264_001248</name>
</gene>
<dbReference type="FunFam" id="2.60.40.10:FF:000171">
    <property type="entry name" value="protein-glutamine gamma-glutamyltransferase 6"/>
    <property type="match status" value="1"/>
</dbReference>
<protein>
    <recommendedName>
        <fullName evidence="5">Transglutaminase-like domain-containing protein</fullName>
    </recommendedName>
</protein>
<dbReference type="SUPFAM" id="SSF81296">
    <property type="entry name" value="E set domains"/>
    <property type="match status" value="1"/>
</dbReference>
<dbReference type="PIRSF" id="PIRSF000459">
    <property type="entry name" value="TGM_EBP42"/>
    <property type="match status" value="1"/>
</dbReference>
<evidence type="ECO:0000256" key="3">
    <source>
        <dbReference type="PIRSR" id="PIRSR000459-2"/>
    </source>
</evidence>
<dbReference type="InterPro" id="IPR038765">
    <property type="entry name" value="Papain-like_cys_pep_sf"/>
</dbReference>
<comment type="cofactor">
    <cofactor evidence="3">
        <name>Ca(2+)</name>
        <dbReference type="ChEBI" id="CHEBI:29108"/>
    </cofactor>
    <text evidence="3">Binds 1 Ca(2+) ion per subunit.</text>
</comment>
<dbReference type="SMART" id="SM00460">
    <property type="entry name" value="TGc"/>
    <property type="match status" value="1"/>
</dbReference>
<feature type="binding site" evidence="3">
    <location>
        <position position="450"/>
    </location>
    <ligand>
        <name>Ca(2+)</name>
        <dbReference type="ChEBI" id="CHEBI:29108"/>
    </ligand>
</feature>
<feature type="domain" description="Transglutaminase-like" evidence="5">
    <location>
        <begin position="321"/>
        <end position="413"/>
    </location>
</feature>
<dbReference type="Pfam" id="PF00868">
    <property type="entry name" value="Transglut_N"/>
    <property type="match status" value="1"/>
</dbReference>
<comment type="similarity">
    <text evidence="1">Belongs to the transglutaminase superfamily. Transglutaminase family.</text>
</comment>
<proteinExistence type="inferred from homology"/>
<dbReference type="Proteomes" id="UP001374579">
    <property type="component" value="Unassembled WGS sequence"/>
</dbReference>
<dbReference type="InterPro" id="IPR013783">
    <property type="entry name" value="Ig-like_fold"/>
</dbReference>
<dbReference type="Gene3D" id="2.60.40.10">
    <property type="entry name" value="Immunoglobulins"/>
    <property type="match status" value="3"/>
</dbReference>
<evidence type="ECO:0000256" key="4">
    <source>
        <dbReference type="SAM" id="MobiDB-lite"/>
    </source>
</evidence>
<dbReference type="InterPro" id="IPR014756">
    <property type="entry name" value="Ig_E-set"/>
</dbReference>
<dbReference type="GO" id="GO:0046872">
    <property type="term" value="F:metal ion binding"/>
    <property type="evidence" value="ECO:0007669"/>
    <property type="project" value="UniProtKB-KW"/>
</dbReference>
<dbReference type="InterPro" id="IPR023608">
    <property type="entry name" value="Transglutaminase_animal"/>
</dbReference>
<keyword evidence="3" id="KW-0479">Metal-binding</keyword>
<feature type="region of interest" description="Disordered" evidence="4">
    <location>
        <begin position="22"/>
        <end position="48"/>
    </location>
</feature>
<accession>A0AAN9GQP0</accession>
<evidence type="ECO:0000313" key="7">
    <source>
        <dbReference type="Proteomes" id="UP001374579"/>
    </source>
</evidence>
<reference evidence="6 7" key="1">
    <citation type="submission" date="2024-02" db="EMBL/GenBank/DDBJ databases">
        <title>Chromosome-scale genome assembly of the rough periwinkle Littorina saxatilis.</title>
        <authorList>
            <person name="De Jode A."/>
            <person name="Faria R."/>
            <person name="Formenti G."/>
            <person name="Sims Y."/>
            <person name="Smith T.P."/>
            <person name="Tracey A."/>
            <person name="Wood J.M.D."/>
            <person name="Zagrodzka Z.B."/>
            <person name="Johannesson K."/>
            <person name="Butlin R.K."/>
            <person name="Leder E.H."/>
        </authorList>
    </citation>
    <scope>NUCLEOTIDE SEQUENCE [LARGE SCALE GENOMIC DNA]</scope>
    <source>
        <strain evidence="6">Snail1</strain>
        <tissue evidence="6">Muscle</tissue>
    </source>
</reference>
<feature type="active site" evidence="2">
    <location>
        <position position="329"/>
    </location>
</feature>
<dbReference type="FunFam" id="2.60.40.10:FF:000090">
    <property type="entry name" value="Protein-glutamine gamma-glutamyltransferase 2"/>
    <property type="match status" value="1"/>
</dbReference>
<evidence type="ECO:0000256" key="1">
    <source>
        <dbReference type="ARBA" id="ARBA00005968"/>
    </source>
</evidence>
<dbReference type="InterPro" id="IPR013808">
    <property type="entry name" value="Transglutaminase_AS"/>
</dbReference>
<feature type="binding site" evidence="3">
    <location>
        <position position="452"/>
    </location>
    <ligand>
        <name>Ca(2+)</name>
        <dbReference type="ChEBI" id="CHEBI:29108"/>
    </ligand>
</feature>
<feature type="active site" evidence="2">
    <location>
        <position position="410"/>
    </location>
</feature>
<dbReference type="InterPro" id="IPR008958">
    <property type="entry name" value="Transglutaminase_C"/>
</dbReference>
<dbReference type="Gene3D" id="3.90.260.10">
    <property type="entry name" value="Transglutaminase-like"/>
    <property type="match status" value="1"/>
</dbReference>
<organism evidence="6 7">
    <name type="scientific">Littorina saxatilis</name>
    <dbReference type="NCBI Taxonomy" id="31220"/>
    <lineage>
        <taxon>Eukaryota</taxon>
        <taxon>Metazoa</taxon>
        <taxon>Spiralia</taxon>
        <taxon>Lophotrochozoa</taxon>
        <taxon>Mollusca</taxon>
        <taxon>Gastropoda</taxon>
        <taxon>Caenogastropoda</taxon>
        <taxon>Littorinimorpha</taxon>
        <taxon>Littorinoidea</taxon>
        <taxon>Littorinidae</taxon>
        <taxon>Littorina</taxon>
    </lineage>
</organism>
<dbReference type="Pfam" id="PF00927">
    <property type="entry name" value="Transglut_C"/>
    <property type="match status" value="2"/>
</dbReference>
<dbReference type="PANTHER" id="PTHR11590">
    <property type="entry name" value="PROTEIN-GLUTAMINE GAMMA-GLUTAMYLTRANSFERASE"/>
    <property type="match status" value="1"/>
</dbReference>
<evidence type="ECO:0000259" key="5">
    <source>
        <dbReference type="SMART" id="SM00460"/>
    </source>
</evidence>
<feature type="active site" evidence="2">
    <location>
        <position position="387"/>
    </location>
</feature>
<evidence type="ECO:0000256" key="2">
    <source>
        <dbReference type="PIRSR" id="PIRSR000459-1"/>
    </source>
</evidence>